<feature type="domain" description="Thioredoxin" evidence="5">
    <location>
        <begin position="1"/>
        <end position="111"/>
    </location>
</feature>
<dbReference type="GO" id="GO:0015035">
    <property type="term" value="F:protein-disulfide reductase activity"/>
    <property type="evidence" value="ECO:0007669"/>
    <property type="project" value="InterPro"/>
</dbReference>
<proteinExistence type="predicted"/>
<dbReference type="EMBL" id="CAFBLV010000171">
    <property type="protein sequence ID" value="CAB4875643.1"/>
    <property type="molecule type" value="Genomic_DNA"/>
</dbReference>
<dbReference type="GO" id="GO:0005737">
    <property type="term" value="C:cytoplasm"/>
    <property type="evidence" value="ECO:0007669"/>
    <property type="project" value="TreeGrafter"/>
</dbReference>
<dbReference type="PROSITE" id="PS51352">
    <property type="entry name" value="THIOREDOXIN_2"/>
    <property type="match status" value="1"/>
</dbReference>
<reference evidence="6" key="1">
    <citation type="submission" date="2020-05" db="EMBL/GenBank/DDBJ databases">
        <authorList>
            <person name="Chiriac C."/>
            <person name="Salcher M."/>
            <person name="Ghai R."/>
            <person name="Kavagutti S V."/>
        </authorList>
    </citation>
    <scope>NUCLEOTIDE SEQUENCE</scope>
</reference>
<dbReference type="SUPFAM" id="SSF52833">
    <property type="entry name" value="Thioredoxin-like"/>
    <property type="match status" value="1"/>
</dbReference>
<dbReference type="PANTHER" id="PTHR45663:SF11">
    <property type="entry name" value="GEO12009P1"/>
    <property type="match status" value="1"/>
</dbReference>
<dbReference type="InterPro" id="IPR013766">
    <property type="entry name" value="Thioredoxin_domain"/>
</dbReference>
<evidence type="ECO:0000313" key="6">
    <source>
        <dbReference type="EMBL" id="CAB4875643.1"/>
    </source>
</evidence>
<dbReference type="InterPro" id="IPR005746">
    <property type="entry name" value="Thioredoxin"/>
</dbReference>
<dbReference type="Gene3D" id="3.40.30.10">
    <property type="entry name" value="Glutaredoxin"/>
    <property type="match status" value="1"/>
</dbReference>
<evidence type="ECO:0000256" key="1">
    <source>
        <dbReference type="ARBA" id="ARBA00022448"/>
    </source>
</evidence>
<dbReference type="PROSITE" id="PS00194">
    <property type="entry name" value="THIOREDOXIN_1"/>
    <property type="match status" value="1"/>
</dbReference>
<evidence type="ECO:0000256" key="2">
    <source>
        <dbReference type="ARBA" id="ARBA00022982"/>
    </source>
</evidence>
<keyword evidence="4" id="KW-0676">Redox-active center</keyword>
<organism evidence="6">
    <name type="scientific">freshwater metagenome</name>
    <dbReference type="NCBI Taxonomy" id="449393"/>
    <lineage>
        <taxon>unclassified sequences</taxon>
        <taxon>metagenomes</taxon>
        <taxon>ecological metagenomes</taxon>
    </lineage>
</organism>
<dbReference type="CDD" id="cd02947">
    <property type="entry name" value="TRX_family"/>
    <property type="match status" value="1"/>
</dbReference>
<gene>
    <name evidence="6" type="ORF">UFOPK3425_00880</name>
</gene>
<evidence type="ECO:0000259" key="5">
    <source>
        <dbReference type="PROSITE" id="PS51352"/>
    </source>
</evidence>
<evidence type="ECO:0000256" key="4">
    <source>
        <dbReference type="ARBA" id="ARBA00023284"/>
    </source>
</evidence>
<dbReference type="InterPro" id="IPR036249">
    <property type="entry name" value="Thioredoxin-like_sf"/>
</dbReference>
<accession>A0A6J7E7I3</accession>
<dbReference type="Pfam" id="PF00085">
    <property type="entry name" value="Thioredoxin"/>
    <property type="match status" value="1"/>
</dbReference>
<dbReference type="PIRSF" id="PIRSF000077">
    <property type="entry name" value="Thioredoxin"/>
    <property type="match status" value="1"/>
</dbReference>
<dbReference type="AlphaFoldDB" id="A0A6J7E7I3"/>
<evidence type="ECO:0000256" key="3">
    <source>
        <dbReference type="ARBA" id="ARBA00023157"/>
    </source>
</evidence>
<dbReference type="InterPro" id="IPR017937">
    <property type="entry name" value="Thioredoxin_CS"/>
</dbReference>
<keyword evidence="2" id="KW-0249">Electron transport</keyword>
<keyword evidence="1" id="KW-0813">Transport</keyword>
<dbReference type="PANTHER" id="PTHR45663">
    <property type="entry name" value="GEO12009P1"/>
    <property type="match status" value="1"/>
</dbReference>
<sequence>MFSVLSKSEISKSVYAQAGAAMSMATLLKYWAPWCGSCRLYSPAIDRLVRSHSETLELIDIDVSKEPDLAEKAGVLSLPTLRLVVDGEEVLRLTGLMSYEKLEKAVLEALA</sequence>
<keyword evidence="3" id="KW-1015">Disulfide bond</keyword>
<protein>
    <submittedName>
        <fullName evidence="6">Unannotated protein</fullName>
    </submittedName>
</protein>
<name>A0A6J7E7I3_9ZZZZ</name>